<dbReference type="GO" id="GO:0003712">
    <property type="term" value="F:transcription coregulator activity"/>
    <property type="evidence" value="ECO:0007669"/>
    <property type="project" value="TreeGrafter"/>
</dbReference>
<name>A0A0X3PS96_SCHSO</name>
<dbReference type="GO" id="GO:0016925">
    <property type="term" value="P:protein sumoylation"/>
    <property type="evidence" value="ECO:0007669"/>
    <property type="project" value="TreeGrafter"/>
</dbReference>
<dbReference type="GO" id="GO:0061665">
    <property type="term" value="F:SUMO ligase activity"/>
    <property type="evidence" value="ECO:0007669"/>
    <property type="project" value="TreeGrafter"/>
</dbReference>
<dbReference type="InterPro" id="IPR013083">
    <property type="entry name" value="Znf_RING/FYVE/PHD"/>
</dbReference>
<feature type="compositionally biased region" description="Pro residues" evidence="5">
    <location>
        <begin position="509"/>
        <end position="519"/>
    </location>
</feature>
<keyword evidence="1" id="KW-0479">Metal-binding</keyword>
<reference evidence="7" key="1">
    <citation type="submission" date="2016-01" db="EMBL/GenBank/DDBJ databases">
        <title>Reference transcriptome for the parasite Schistocephalus solidus: insights into the molecular evolution of parasitism.</title>
        <authorList>
            <person name="Hebert F.O."/>
            <person name="Grambauer S."/>
            <person name="Barber I."/>
            <person name="Landry C.R."/>
            <person name="Aubin-Horth N."/>
        </authorList>
    </citation>
    <scope>NUCLEOTIDE SEQUENCE</scope>
</reference>
<feature type="compositionally biased region" description="Polar residues" evidence="5">
    <location>
        <begin position="989"/>
        <end position="1003"/>
    </location>
</feature>
<evidence type="ECO:0000256" key="3">
    <source>
        <dbReference type="ARBA" id="ARBA00022833"/>
    </source>
</evidence>
<proteinExistence type="predicted"/>
<feature type="region of interest" description="Disordered" evidence="5">
    <location>
        <begin position="1094"/>
        <end position="1142"/>
    </location>
</feature>
<dbReference type="InterPro" id="IPR004181">
    <property type="entry name" value="Znf_MIZ"/>
</dbReference>
<feature type="compositionally biased region" description="Low complexity" evidence="5">
    <location>
        <begin position="1004"/>
        <end position="1017"/>
    </location>
</feature>
<feature type="compositionally biased region" description="Basic and acidic residues" evidence="5">
    <location>
        <begin position="1272"/>
        <end position="1283"/>
    </location>
</feature>
<feature type="compositionally biased region" description="Low complexity" evidence="5">
    <location>
        <begin position="929"/>
        <end position="940"/>
    </location>
</feature>
<evidence type="ECO:0000256" key="2">
    <source>
        <dbReference type="ARBA" id="ARBA00022771"/>
    </source>
</evidence>
<dbReference type="PANTHER" id="PTHR10782">
    <property type="entry name" value="ZINC FINGER MIZ DOMAIN-CONTAINING PROTEIN"/>
    <property type="match status" value="1"/>
</dbReference>
<feature type="compositionally biased region" description="Polar residues" evidence="5">
    <location>
        <begin position="1131"/>
        <end position="1142"/>
    </location>
</feature>
<feature type="domain" description="SP-RING-type" evidence="6">
    <location>
        <begin position="782"/>
        <end position="870"/>
    </location>
</feature>
<evidence type="ECO:0000256" key="5">
    <source>
        <dbReference type="SAM" id="MobiDB-lite"/>
    </source>
</evidence>
<feature type="compositionally biased region" description="Low complexity" evidence="5">
    <location>
        <begin position="423"/>
        <end position="440"/>
    </location>
</feature>
<dbReference type="GO" id="GO:0008270">
    <property type="term" value="F:zinc ion binding"/>
    <property type="evidence" value="ECO:0007669"/>
    <property type="project" value="UniProtKB-KW"/>
</dbReference>
<feature type="region of interest" description="Disordered" evidence="5">
    <location>
        <begin position="926"/>
        <end position="947"/>
    </location>
</feature>
<dbReference type="InterPro" id="IPR057847">
    <property type="entry name" value="ZMIZ1/ZMIZ2_GBD-like"/>
</dbReference>
<sequence>MALHNSGGIADLPVAVTDLTNSLNSIAAMSGMKYCHIPPHGTPYDGGGGSGGGPGVSQLISYPATVNGVMSFPGPRGPLQSAAVFGQMQTASGPPTAAAAASPASGNVGTDLASFNTAVVGGPNGPGNAAPPNGLESPHSSVAGATTMVLSQSPARGVHMVQQQFPPQRIVQASATMIESGYYVSPCWAPAGQPPPLQQQQQFDETGQLVGLNASTVSTCGPGMPTANRRLVQQPPPIPNPGLAAPPTPTLDPRYVPSNLPHASPHPMYHSVNNICIPPTQPAYLMHDTGAPLNHDLANFGPLGPAGLSPTSGQPRVFMPSAAATAAAQFRLSMDPRSAVAALQLRPSGAGCCFPVSGVGNGVSAASGPMPAVDPNGLRPPFGSEPLVSTPPRKAAEPRKKRAKATKNPAGKQRNTVRTNRGAATTAAAAAAQATAAAAASVQKRQSESEAPRVTPPPPPPPQLIGSPVMLTSQSSMPLPTSKSSPPMGSDWMRVNSVPPPTSLACTPPSKPAPPPPPNSYLQNPNPSPNPYTNVTAPASYMSANGIVGCNTPSDACPPPVQPNNAHNTTSTTTAAAPVSVSTSSTEERLVCPITNGNLWGPAVLEMDEEQSHRSPNDLQVRSFEFEINADYLDTIVKRLDLDIVVCSHLSSEPLQVCHWPDEAVNIRFNGTLLNLDRSTSVDGQPAHKVCCVKNLCRAGRNILEFILSTRNGLCMQTNSSLQASTGNTGIGGLKSHEFAAFMVHMPAFNALLEGLQRRQPAAPSLLCQLILSSWNSRHPNSPLDPHQLSIQSVIAEISLICPVFRTRMQVPGRIVGCQHVDMFDMEAYLHREAVWPRLACPICGNKSPAGINGLSIDASLIHTMALAPKSATSIQVRSDGFWRLTPPLAWQLPASIDQWQPIVGPHTYAFSLALQVGAVCVTDPPLGPQQQPQQQQQQQKSFAGRPTKRIFDDAALSESKLLTGADGEAVTPAKKFVSHASPVLPTFSSALPPSSVGSQTGIVSPSVVNGPSSVLSQTEGTPTKEKWNAETTPQQNSPIPPGLNCAPEQRRVSSAGCTPVTRPVAGQSFQQQQQFVVPSYDSEYAVAPCRTSVARRNSASTPAPEAGTMGYSPSPSKSATGLGGPELSTAPPSQKSSTDYLSPCGTPQTGCIVSSSISIACTPTVSQYAVNNLYFSTPAPSMRDTSESGTASPFAKPPPPPPPQLLSNTTSRGVASIDSTDSFRPPPPRICHSEMSNASEIISLSESSCNQVSDSPKFSTSGSLTNGSSDKAFHFSDGHEPPRSSGDASRDSSGNTDLQKSAGEEFKTCRSAPTLTAAPSHIELHFLINTLPESLLECALERTQSLDSFLQTDYLNYVMGL</sequence>
<feature type="compositionally biased region" description="Polar residues" evidence="5">
    <location>
        <begin position="470"/>
        <end position="487"/>
    </location>
</feature>
<dbReference type="EMBL" id="GEEE01011923">
    <property type="protein sequence ID" value="JAP51302.1"/>
    <property type="molecule type" value="Transcribed_RNA"/>
</dbReference>
<dbReference type="GO" id="GO:0006357">
    <property type="term" value="P:regulation of transcription by RNA polymerase II"/>
    <property type="evidence" value="ECO:0007669"/>
    <property type="project" value="TreeGrafter"/>
</dbReference>
<feature type="region of interest" description="Disordered" evidence="5">
    <location>
        <begin position="558"/>
        <end position="582"/>
    </location>
</feature>
<feature type="region of interest" description="Disordered" evidence="5">
    <location>
        <begin position="370"/>
        <end position="531"/>
    </location>
</feature>
<dbReference type="Gene3D" id="3.30.40.10">
    <property type="entry name" value="Zinc/RING finger domain, C3HC4 (zinc finger)"/>
    <property type="match status" value="1"/>
</dbReference>
<dbReference type="GO" id="GO:0000785">
    <property type="term" value="C:chromatin"/>
    <property type="evidence" value="ECO:0007669"/>
    <property type="project" value="TreeGrafter"/>
</dbReference>
<evidence type="ECO:0000256" key="4">
    <source>
        <dbReference type="PROSITE-ProRule" id="PRU00452"/>
    </source>
</evidence>
<feature type="compositionally biased region" description="Polar residues" evidence="5">
    <location>
        <begin position="1206"/>
        <end position="1223"/>
    </location>
</feature>
<gene>
    <name evidence="7" type="primary">ZMIZ2</name>
    <name evidence="7" type="ORF">TR151041</name>
</gene>
<accession>A0A0X3PS96</accession>
<dbReference type="PROSITE" id="PS51044">
    <property type="entry name" value="ZF_SP_RING"/>
    <property type="match status" value="1"/>
</dbReference>
<dbReference type="Pfam" id="PF25527">
    <property type="entry name" value="GBD-like_ZMIZ1_ZMIZ2"/>
    <property type="match status" value="1"/>
</dbReference>
<dbReference type="Pfam" id="PF02891">
    <property type="entry name" value="zf-MIZ"/>
    <property type="match status" value="1"/>
</dbReference>
<dbReference type="PANTHER" id="PTHR10782:SF4">
    <property type="entry name" value="TONALLI, ISOFORM E"/>
    <property type="match status" value="1"/>
</dbReference>
<feature type="compositionally biased region" description="Pro residues" evidence="5">
    <location>
        <begin position="1196"/>
        <end position="1205"/>
    </location>
</feature>
<evidence type="ECO:0000259" key="6">
    <source>
        <dbReference type="PROSITE" id="PS51044"/>
    </source>
</evidence>
<feature type="region of interest" description="Disordered" evidence="5">
    <location>
        <begin position="1252"/>
        <end position="1307"/>
    </location>
</feature>
<feature type="compositionally biased region" description="Pro residues" evidence="5">
    <location>
        <begin position="454"/>
        <end position="463"/>
    </location>
</feature>
<feature type="compositionally biased region" description="Low complexity" evidence="5">
    <location>
        <begin position="569"/>
        <end position="582"/>
    </location>
</feature>
<keyword evidence="3" id="KW-0862">Zinc</keyword>
<feature type="compositionally biased region" description="Low complexity" evidence="5">
    <location>
        <begin position="1284"/>
        <end position="1295"/>
    </location>
</feature>
<evidence type="ECO:0000313" key="7">
    <source>
        <dbReference type="EMBL" id="JAP51302.1"/>
    </source>
</evidence>
<organism evidence="7">
    <name type="scientific">Schistocephalus solidus</name>
    <name type="common">Tapeworm</name>
    <dbReference type="NCBI Taxonomy" id="70667"/>
    <lineage>
        <taxon>Eukaryota</taxon>
        <taxon>Metazoa</taxon>
        <taxon>Spiralia</taxon>
        <taxon>Lophotrochozoa</taxon>
        <taxon>Platyhelminthes</taxon>
        <taxon>Cestoda</taxon>
        <taxon>Eucestoda</taxon>
        <taxon>Diphyllobothriidea</taxon>
        <taxon>Diphyllobothriidae</taxon>
        <taxon>Schistocephalus</taxon>
    </lineage>
</organism>
<feature type="region of interest" description="Disordered" evidence="5">
    <location>
        <begin position="989"/>
        <end position="1060"/>
    </location>
</feature>
<evidence type="ECO:0000256" key="1">
    <source>
        <dbReference type="ARBA" id="ARBA00022723"/>
    </source>
</evidence>
<protein>
    <submittedName>
        <fullName evidence="7">Zinc finger MIZ domain-containing protein 2</fullName>
    </submittedName>
</protein>
<keyword evidence="2 4" id="KW-0863">Zinc-finger</keyword>
<feature type="region of interest" description="Disordered" evidence="5">
    <location>
        <begin position="1182"/>
        <end position="1234"/>
    </location>
</feature>
<feature type="compositionally biased region" description="Polar residues" evidence="5">
    <location>
        <begin position="1252"/>
        <end position="1270"/>
    </location>
</feature>